<gene>
    <name evidence="1" type="ORF">WMSIL1_LOCUS1973</name>
</gene>
<dbReference type="AlphaFoldDB" id="A0A564Y0N6"/>
<dbReference type="EMBL" id="CABIJS010000044">
    <property type="protein sequence ID" value="VUZ40817.1"/>
    <property type="molecule type" value="Genomic_DNA"/>
</dbReference>
<sequence>AVGAQLFSENLNKYLYDNAIFILTKLSNNYGISDPDCVEAVRKVFDELDIPAIFSAYEDRTRVRILEMIDSMCTEETKDDVDFTSPDATKLPKKFFVELLNLFYRRKK</sequence>
<protein>
    <submittedName>
        <fullName evidence="1">Uncharacterized protein</fullName>
    </submittedName>
</protein>
<dbReference type="InterPro" id="IPR008949">
    <property type="entry name" value="Isoprenoid_synthase_dom_sf"/>
</dbReference>
<organism evidence="1 2">
    <name type="scientific">Hymenolepis diminuta</name>
    <name type="common">Rat tapeworm</name>
    <dbReference type="NCBI Taxonomy" id="6216"/>
    <lineage>
        <taxon>Eukaryota</taxon>
        <taxon>Metazoa</taxon>
        <taxon>Spiralia</taxon>
        <taxon>Lophotrochozoa</taxon>
        <taxon>Platyhelminthes</taxon>
        <taxon>Cestoda</taxon>
        <taxon>Eucestoda</taxon>
        <taxon>Cyclophyllidea</taxon>
        <taxon>Hymenolepididae</taxon>
        <taxon>Hymenolepis</taxon>
    </lineage>
</organism>
<keyword evidence="2" id="KW-1185">Reference proteome</keyword>
<name>A0A564Y0N6_HYMDI</name>
<accession>A0A564Y0N6</accession>
<reference evidence="1 2" key="1">
    <citation type="submission" date="2019-07" db="EMBL/GenBank/DDBJ databases">
        <authorList>
            <person name="Jastrzebski P J."/>
            <person name="Paukszto L."/>
            <person name="Jastrzebski P J."/>
        </authorList>
    </citation>
    <scope>NUCLEOTIDE SEQUENCE [LARGE SCALE GENOMIC DNA]</scope>
    <source>
        <strain evidence="1 2">WMS-il1</strain>
    </source>
</reference>
<proteinExistence type="predicted"/>
<evidence type="ECO:0000313" key="2">
    <source>
        <dbReference type="Proteomes" id="UP000321570"/>
    </source>
</evidence>
<feature type="non-terminal residue" evidence="1">
    <location>
        <position position="1"/>
    </location>
</feature>
<evidence type="ECO:0000313" key="1">
    <source>
        <dbReference type="EMBL" id="VUZ40817.1"/>
    </source>
</evidence>
<dbReference type="Proteomes" id="UP000321570">
    <property type="component" value="Unassembled WGS sequence"/>
</dbReference>
<dbReference type="Gene3D" id="1.10.600.10">
    <property type="entry name" value="Farnesyl Diphosphate Synthase"/>
    <property type="match status" value="1"/>
</dbReference>